<keyword evidence="1" id="KW-0732">Signal</keyword>
<comment type="caution">
    <text evidence="2">The sequence shown here is derived from an EMBL/GenBank/DDBJ whole genome shotgun (WGS) entry which is preliminary data.</text>
</comment>
<keyword evidence="3" id="KW-1185">Reference proteome</keyword>
<protein>
    <submittedName>
        <fullName evidence="2">Uncharacterized protein</fullName>
    </submittedName>
</protein>
<evidence type="ECO:0000256" key="1">
    <source>
        <dbReference type="SAM" id="SignalP"/>
    </source>
</evidence>
<dbReference type="AlphaFoldDB" id="A0A8S1LYD2"/>
<gene>
    <name evidence="2" type="ORF">PSON_ATCC_30995.1.T0260042</name>
</gene>
<dbReference type="Proteomes" id="UP000692954">
    <property type="component" value="Unassembled WGS sequence"/>
</dbReference>
<name>A0A8S1LYD2_9CILI</name>
<accession>A0A8S1LYD2</accession>
<evidence type="ECO:0000313" key="2">
    <source>
        <dbReference type="EMBL" id="CAD8069826.1"/>
    </source>
</evidence>
<organism evidence="2 3">
    <name type="scientific">Paramecium sonneborni</name>
    <dbReference type="NCBI Taxonomy" id="65129"/>
    <lineage>
        <taxon>Eukaryota</taxon>
        <taxon>Sar</taxon>
        <taxon>Alveolata</taxon>
        <taxon>Ciliophora</taxon>
        <taxon>Intramacronucleata</taxon>
        <taxon>Oligohymenophorea</taxon>
        <taxon>Peniculida</taxon>
        <taxon>Parameciidae</taxon>
        <taxon>Paramecium</taxon>
    </lineage>
</organism>
<reference evidence="2" key="1">
    <citation type="submission" date="2021-01" db="EMBL/GenBank/DDBJ databases">
        <authorList>
            <consortium name="Genoscope - CEA"/>
            <person name="William W."/>
        </authorList>
    </citation>
    <scope>NUCLEOTIDE SEQUENCE</scope>
</reference>
<evidence type="ECO:0000313" key="3">
    <source>
        <dbReference type="Proteomes" id="UP000692954"/>
    </source>
</evidence>
<feature type="signal peptide" evidence="1">
    <location>
        <begin position="1"/>
        <end position="16"/>
    </location>
</feature>
<proteinExistence type="predicted"/>
<dbReference type="EMBL" id="CAJJDN010000026">
    <property type="protein sequence ID" value="CAD8069826.1"/>
    <property type="molecule type" value="Genomic_DNA"/>
</dbReference>
<feature type="chain" id="PRO_5035804420" evidence="1">
    <location>
        <begin position="17"/>
        <end position="42"/>
    </location>
</feature>
<sequence>MKVLVISLLLFYLVTCKNIPLQLEMGLIEFEDLQAGKLQYQV</sequence>